<evidence type="ECO:0000313" key="7">
    <source>
        <dbReference type="Proteomes" id="UP000077603"/>
    </source>
</evidence>
<dbReference type="Pfam" id="PF03743">
    <property type="entry name" value="TrbI"/>
    <property type="match status" value="1"/>
</dbReference>
<keyword evidence="3" id="KW-0812">Transmembrane</keyword>
<proteinExistence type="inferred from homology"/>
<gene>
    <name evidence="6" type="ORF">DA69_04620</name>
</gene>
<name>A0A172Y4D5_9CAUL</name>
<dbReference type="Proteomes" id="UP000077603">
    <property type="component" value="Chromosome"/>
</dbReference>
<protein>
    <recommendedName>
        <fullName evidence="8">TrbI/VirB10 family protein</fullName>
    </recommendedName>
</protein>
<reference evidence="6 7" key="1">
    <citation type="journal article" date="2014" name="Genome Announc.">
        <title>Genome Sequence of a Promising Hydrogen-Producing Facultative Anaerobic Bacterium, Brevundimonas naejangsanensis Strain B1.</title>
        <authorList>
            <person name="Su H."/>
            <person name="Zhang T."/>
            <person name="Bao M."/>
            <person name="Jiang Y."/>
            <person name="Wang Y."/>
            <person name="Tan T."/>
        </authorList>
    </citation>
    <scope>NUCLEOTIDE SEQUENCE [LARGE SCALE GENOMIC DNA]</scope>
    <source>
        <strain evidence="6 7">B1</strain>
    </source>
</reference>
<dbReference type="KEGG" id="bne:DA69_04620"/>
<dbReference type="CDD" id="cd16429">
    <property type="entry name" value="VirB10"/>
    <property type="match status" value="1"/>
</dbReference>
<keyword evidence="5" id="KW-0472">Membrane</keyword>
<dbReference type="EMBL" id="CP015614">
    <property type="protein sequence ID" value="ANF54089.1"/>
    <property type="molecule type" value="Genomic_DNA"/>
</dbReference>
<keyword evidence="7" id="KW-1185">Reference proteome</keyword>
<dbReference type="GO" id="GO:0016020">
    <property type="term" value="C:membrane"/>
    <property type="evidence" value="ECO:0007669"/>
    <property type="project" value="UniProtKB-SubCell"/>
</dbReference>
<dbReference type="Gene3D" id="2.40.128.260">
    <property type="entry name" value="Type IV secretion system, VirB10/TraB/TrbI"/>
    <property type="match status" value="1"/>
</dbReference>
<evidence type="ECO:0000256" key="1">
    <source>
        <dbReference type="ARBA" id="ARBA00004167"/>
    </source>
</evidence>
<organism evidence="6 7">
    <name type="scientific">Brevundimonas naejangsanensis</name>
    <dbReference type="NCBI Taxonomy" id="588932"/>
    <lineage>
        <taxon>Bacteria</taxon>
        <taxon>Pseudomonadati</taxon>
        <taxon>Pseudomonadota</taxon>
        <taxon>Alphaproteobacteria</taxon>
        <taxon>Caulobacterales</taxon>
        <taxon>Caulobacteraceae</taxon>
        <taxon>Brevundimonas</taxon>
    </lineage>
</organism>
<accession>A0A172Y4D5</accession>
<comment type="subcellular location">
    <subcellularLocation>
        <location evidence="1">Membrane</location>
        <topology evidence="1">Single-pass membrane protein</topology>
    </subcellularLocation>
</comment>
<evidence type="ECO:0000256" key="4">
    <source>
        <dbReference type="ARBA" id="ARBA00022989"/>
    </source>
</evidence>
<evidence type="ECO:0008006" key="8">
    <source>
        <dbReference type="Google" id="ProtNLM"/>
    </source>
</evidence>
<dbReference type="STRING" id="588932.DA69_04620"/>
<sequence length="209" mass="22244">MESGYSRHVLTAPLSPFELKAGAVVPAVLLNGVDTTRAGPIVAAVTQNVFDTVSGRHLLIPQGARLIGRHEGESAYGDRRAFLIWDRLILPNGKSLILEGEPGVDAQGVVGVRGQVDRRLLPLLAGTLLAGAVTTLGQMAREDDNRRDGGRRSGGWLGDAGDAAAIEAAQVGGRLLDRELTVRPSIHLRQGASVRVLITRDLILEPYQP</sequence>
<dbReference type="InterPro" id="IPR005498">
    <property type="entry name" value="T4SS_VirB10/TraB/TrbI"/>
</dbReference>
<dbReference type="InterPro" id="IPR042217">
    <property type="entry name" value="T4SS_VirB10/TrbI"/>
</dbReference>
<evidence type="ECO:0000313" key="6">
    <source>
        <dbReference type="EMBL" id="ANF54089.1"/>
    </source>
</evidence>
<comment type="similarity">
    <text evidence="2">Belongs to the TrbI/VirB10 family.</text>
</comment>
<dbReference type="AlphaFoldDB" id="A0A172Y4D5"/>
<evidence type="ECO:0000256" key="3">
    <source>
        <dbReference type="ARBA" id="ARBA00022692"/>
    </source>
</evidence>
<keyword evidence="4" id="KW-1133">Transmembrane helix</keyword>
<dbReference type="eggNOG" id="COG2948">
    <property type="taxonomic scope" value="Bacteria"/>
</dbReference>
<evidence type="ECO:0000256" key="2">
    <source>
        <dbReference type="ARBA" id="ARBA00010265"/>
    </source>
</evidence>
<evidence type="ECO:0000256" key="5">
    <source>
        <dbReference type="ARBA" id="ARBA00023136"/>
    </source>
</evidence>